<comment type="pathway">
    <text evidence="2">Cell wall biogenesis; peptidoglycan biosynthesis.</text>
</comment>
<dbReference type="InterPro" id="IPR004101">
    <property type="entry name" value="Mur_ligase_C"/>
</dbReference>
<dbReference type="GO" id="GO:0005524">
    <property type="term" value="F:ATP binding"/>
    <property type="evidence" value="ECO:0007669"/>
    <property type="project" value="UniProtKB-UniRule"/>
</dbReference>
<dbReference type="InterPro" id="IPR036565">
    <property type="entry name" value="Mur-like_cat_sf"/>
</dbReference>
<feature type="region of interest" description="Disordered" evidence="15">
    <location>
        <begin position="879"/>
        <end position="898"/>
    </location>
</feature>
<dbReference type="InterPro" id="IPR044019">
    <property type="entry name" value="Cyanophycin_syn_N"/>
</dbReference>
<dbReference type="InterPro" id="IPR018109">
    <property type="entry name" value="Folylpolyglutamate_synth_CS"/>
</dbReference>
<evidence type="ECO:0000256" key="15">
    <source>
        <dbReference type="SAM" id="MobiDB-lite"/>
    </source>
</evidence>
<dbReference type="PROSITE" id="PS01011">
    <property type="entry name" value="FOLYLPOLYGLU_SYNT_1"/>
    <property type="match status" value="1"/>
</dbReference>
<dbReference type="eggNOG" id="COG0769">
    <property type="taxonomic scope" value="Bacteria"/>
</dbReference>
<keyword evidence="8" id="KW-0436">Ligase</keyword>
<dbReference type="Pfam" id="PF13549">
    <property type="entry name" value="ATP-grasp_5"/>
    <property type="match status" value="1"/>
</dbReference>
<dbReference type="GO" id="GO:0046872">
    <property type="term" value="F:metal ion binding"/>
    <property type="evidence" value="ECO:0007669"/>
    <property type="project" value="InterPro"/>
</dbReference>
<protein>
    <recommendedName>
        <fullName evidence="7">Cyanophycin synthetase</fullName>
        <ecNumber evidence="6">6.3.2.29</ecNumber>
        <ecNumber evidence="5">6.3.2.30</ecNumber>
    </recommendedName>
    <alternativeName>
        <fullName evidence="11">Cyanophycin synthase</fullName>
    </alternativeName>
</protein>
<dbReference type="PANTHER" id="PTHR23135:SF18">
    <property type="entry name" value="CYANOPHYCIN SYNTHETASE"/>
    <property type="match status" value="1"/>
</dbReference>
<dbReference type="NCBIfam" id="TIGR02068">
    <property type="entry name" value="cya_phycin_syn"/>
    <property type="match status" value="1"/>
</dbReference>
<evidence type="ECO:0000256" key="7">
    <source>
        <dbReference type="ARBA" id="ARBA00022036"/>
    </source>
</evidence>
<dbReference type="EMBL" id="ACJM01000015">
    <property type="protein sequence ID" value="EEG76609.1"/>
    <property type="molecule type" value="Genomic_DNA"/>
</dbReference>
<evidence type="ECO:0000256" key="6">
    <source>
        <dbReference type="ARBA" id="ARBA00013005"/>
    </source>
</evidence>
<dbReference type="SUPFAM" id="SSF56059">
    <property type="entry name" value="Glutathione synthetase ATP-binding domain-like"/>
    <property type="match status" value="1"/>
</dbReference>
<evidence type="ECO:0000256" key="11">
    <source>
        <dbReference type="ARBA" id="ARBA00031353"/>
    </source>
</evidence>
<name>C0GJC4_DETAL</name>
<dbReference type="STRING" id="555088.DealDRAFT_2583"/>
<dbReference type="eggNOG" id="COG0189">
    <property type="taxonomic scope" value="Bacteria"/>
</dbReference>
<keyword evidence="18" id="KW-1185">Reference proteome</keyword>
<gene>
    <name evidence="17" type="ORF">DealDRAFT_2583</name>
</gene>
<dbReference type="InterPro" id="IPR013221">
    <property type="entry name" value="Mur_ligase_cen"/>
</dbReference>
<comment type="subunit">
    <text evidence="4">Homodimer.</text>
</comment>
<dbReference type="InterPro" id="IPR036615">
    <property type="entry name" value="Mur_ligase_C_dom_sf"/>
</dbReference>
<evidence type="ECO:0000313" key="18">
    <source>
        <dbReference type="Proteomes" id="UP000006443"/>
    </source>
</evidence>
<dbReference type="GO" id="GO:0071161">
    <property type="term" value="F:cyanophycin synthetase activity (L-arginine-adding)"/>
    <property type="evidence" value="ECO:0007669"/>
    <property type="project" value="UniProtKB-EC"/>
</dbReference>
<dbReference type="PANTHER" id="PTHR23135">
    <property type="entry name" value="MUR LIGASE FAMILY MEMBER"/>
    <property type="match status" value="1"/>
</dbReference>
<comment type="caution">
    <text evidence="17">The sequence shown here is derived from an EMBL/GenBank/DDBJ whole genome shotgun (WGS) entry which is preliminary data.</text>
</comment>
<evidence type="ECO:0000256" key="3">
    <source>
        <dbReference type="ARBA" id="ARBA00009060"/>
    </source>
</evidence>
<dbReference type="EC" id="6.3.2.29" evidence="6"/>
<evidence type="ECO:0000256" key="9">
    <source>
        <dbReference type="ARBA" id="ARBA00022741"/>
    </source>
</evidence>
<dbReference type="Pfam" id="PF02875">
    <property type="entry name" value="Mur_ligase_C"/>
    <property type="match status" value="1"/>
</dbReference>
<dbReference type="InterPro" id="IPR011810">
    <property type="entry name" value="Cya_phycin_syn"/>
</dbReference>
<comment type="function">
    <text evidence="1">Catalyzes the ATP-dependent polymerization of arginine and aspartate to multi-L-arginyl-poly-L-aspartic acid (cyanophycin; a water-insoluble reserve polymer).</text>
</comment>
<dbReference type="Gene3D" id="3.30.470.20">
    <property type="entry name" value="ATP-grasp fold, B domain"/>
    <property type="match status" value="2"/>
</dbReference>
<dbReference type="PROSITE" id="PS50975">
    <property type="entry name" value="ATP_GRASP"/>
    <property type="match status" value="1"/>
</dbReference>
<dbReference type="AlphaFoldDB" id="C0GJC4"/>
<comment type="similarity">
    <text evidence="3">In the C-terminal section; belongs to the MurCDEF family.</text>
</comment>
<comment type="catalytic activity">
    <reaction evidence="13">
        <text>[L-4-(L-arginin-2-N-yl)aspartate](n) + L-aspartate + ATP = [L-4-(L-arginin-2-N-yl)aspartate](n)-L-aspartate + ADP + phosphate + H(+)</text>
        <dbReference type="Rhea" id="RHEA:13277"/>
        <dbReference type="Rhea" id="RHEA-COMP:13728"/>
        <dbReference type="Rhea" id="RHEA-COMP:13733"/>
        <dbReference type="ChEBI" id="CHEBI:15378"/>
        <dbReference type="ChEBI" id="CHEBI:29991"/>
        <dbReference type="ChEBI" id="CHEBI:30616"/>
        <dbReference type="ChEBI" id="CHEBI:43474"/>
        <dbReference type="ChEBI" id="CHEBI:137986"/>
        <dbReference type="ChEBI" id="CHEBI:137990"/>
        <dbReference type="ChEBI" id="CHEBI:456216"/>
        <dbReference type="EC" id="6.3.2.29"/>
    </reaction>
</comment>
<organism evidence="17 18">
    <name type="scientific">Dethiobacter alkaliphilus AHT 1</name>
    <dbReference type="NCBI Taxonomy" id="555088"/>
    <lineage>
        <taxon>Bacteria</taxon>
        <taxon>Bacillati</taxon>
        <taxon>Bacillota</taxon>
        <taxon>Dethiobacteria</taxon>
        <taxon>Dethiobacterales</taxon>
        <taxon>Dethiobacteraceae</taxon>
        <taxon>Dethiobacter</taxon>
    </lineage>
</organism>
<evidence type="ECO:0000256" key="14">
    <source>
        <dbReference type="PROSITE-ProRule" id="PRU00409"/>
    </source>
</evidence>
<sequence length="898" mass="96136">MRIRELSFFCGRNIYSHRPVMKMILDLTERRLFRTDNDPEFARRLRDMLPGLADHHCSRGVPGGFLERMAEGTYLGHVVEHVFLELQNMAGVGTKYGKTINTPDGLTEVICEYRCRPAAELLAKAAVAAVLAALEGSSADVGHWLAEAKKAVDRHMPGPSTAAILAAAKKRHIPIQPLAEENSLYRLGTGKYQKRIMASITEHTSCVAVDIAGSKPLTNDLLRNEGLPVPASEVVYTLADAQAAAERIGYPVVIKPDNGNQGKGVSMNLLTAEEVANAFQAAAVCSKAVMVESYLKGRHYRLLVVNGSMLAAAERIPAHVTGDGLSTIHQLIAQANKDPLRGEGHEKPLTKIVLDQIALRVLEKQGFSPQDVPAAGLQILLRENANLSTGGTAVDVTDEVHPLQEALAVSAVQAVGLDIAGVDVVMEDITSSPESQSGGIIEVNAAPGLRMHLHPSRGKSRDVGKAIVDMLFPPGSPVRVPVFSVTGTNGKTTTARMLEFVMRRHGLYTGICCTDGIYFNGQQVKKGDLTGPLSARTVLAHPDIEVAVLETARGGLIRRGLGYDRADVAVITNIRADHLGQDGIETLDDLAHVKSLVAEAVYPAGCVVLNADEPHVNELAARVWAEVIYVSMQSDNIVVRHHLGKGGRAVFVRRGLVLAAHGSGVVPVGRVRSFVVTHGGRALHQVENLLGALAACWGFGLSPRQAAAYLRTFAAQPGDNPGRCNLYQVGDIRVLVDYGHNADGIEKTGLLAKKLGAERLIGVVGVPGDRSDELVMQAGQAAAGFFDLLVIKEDHDLRGRRPREVAGLLMRGALNAGRDRAALKVEPNERRAVKKALALSRPGDLVVIFYEDLAAVLAEIMERGSVKQPVQEACVAGEENRSAIHPPPAGITGSRANT</sequence>
<dbReference type="EC" id="6.3.2.30" evidence="5"/>
<proteinExistence type="inferred from homology"/>
<dbReference type="Gene3D" id="3.40.1190.10">
    <property type="entry name" value="Mur-like, catalytic domain"/>
    <property type="match status" value="1"/>
</dbReference>
<dbReference type="SUPFAM" id="SSF53244">
    <property type="entry name" value="MurD-like peptide ligases, peptide-binding domain"/>
    <property type="match status" value="1"/>
</dbReference>
<keyword evidence="10 14" id="KW-0067">ATP-binding</keyword>
<evidence type="ECO:0000256" key="8">
    <source>
        <dbReference type="ARBA" id="ARBA00022598"/>
    </source>
</evidence>
<accession>C0GJC4</accession>
<dbReference type="OrthoDB" id="9803907at2"/>
<feature type="domain" description="ATP-grasp" evidence="16">
    <location>
        <begin position="219"/>
        <end position="472"/>
    </location>
</feature>
<dbReference type="Proteomes" id="UP000006443">
    <property type="component" value="Unassembled WGS sequence"/>
</dbReference>
<comment type="catalytic activity">
    <reaction evidence="12">
        <text>[L-4-(L-arginin-2-N-yl)aspartate](n)-L-aspartate + L-arginine + ATP = [L-4-(L-arginin-2-N-yl)aspartate](n+1) + ADP + phosphate + H(+)</text>
        <dbReference type="Rhea" id="RHEA:23888"/>
        <dbReference type="Rhea" id="RHEA-COMP:13732"/>
        <dbReference type="Rhea" id="RHEA-COMP:13733"/>
        <dbReference type="ChEBI" id="CHEBI:15378"/>
        <dbReference type="ChEBI" id="CHEBI:30616"/>
        <dbReference type="ChEBI" id="CHEBI:32682"/>
        <dbReference type="ChEBI" id="CHEBI:43474"/>
        <dbReference type="ChEBI" id="CHEBI:137986"/>
        <dbReference type="ChEBI" id="CHEBI:137990"/>
        <dbReference type="ChEBI" id="CHEBI:456216"/>
        <dbReference type="EC" id="6.3.2.30"/>
    </reaction>
</comment>
<dbReference type="NCBIfam" id="NF010623">
    <property type="entry name" value="PRK14016.1"/>
    <property type="match status" value="1"/>
</dbReference>
<dbReference type="Pfam" id="PF18921">
    <property type="entry name" value="Cyanophycin_syn"/>
    <property type="match status" value="1"/>
</dbReference>
<reference evidence="17 18" key="1">
    <citation type="submission" date="2009-02" db="EMBL/GenBank/DDBJ databases">
        <title>Sequencing of the draft genome and assembly of Dethiobacter alkaliphilus AHT 1.</title>
        <authorList>
            <consortium name="US DOE Joint Genome Institute (JGI-PGF)"/>
            <person name="Lucas S."/>
            <person name="Copeland A."/>
            <person name="Lapidus A."/>
            <person name="Glavina del Rio T."/>
            <person name="Dalin E."/>
            <person name="Tice H."/>
            <person name="Bruce D."/>
            <person name="Goodwin L."/>
            <person name="Pitluck S."/>
            <person name="Larimer F."/>
            <person name="Land M.L."/>
            <person name="Hauser L."/>
            <person name="Muyzer G."/>
        </authorList>
    </citation>
    <scope>NUCLEOTIDE SEQUENCE [LARGE SCALE GENOMIC DNA]</scope>
    <source>
        <strain evidence="17 18">AHT 1</strain>
    </source>
</reference>
<dbReference type="Pfam" id="PF08245">
    <property type="entry name" value="Mur_ligase_M"/>
    <property type="match status" value="1"/>
</dbReference>
<dbReference type="InterPro" id="IPR011761">
    <property type="entry name" value="ATP-grasp"/>
</dbReference>
<keyword evidence="9 14" id="KW-0547">Nucleotide-binding</keyword>
<evidence type="ECO:0000256" key="2">
    <source>
        <dbReference type="ARBA" id="ARBA00004752"/>
    </source>
</evidence>
<dbReference type="GO" id="GO:0004326">
    <property type="term" value="F:tetrahydrofolylpolyglutamate synthase activity"/>
    <property type="evidence" value="ECO:0007669"/>
    <property type="project" value="InterPro"/>
</dbReference>
<evidence type="ECO:0000256" key="5">
    <source>
        <dbReference type="ARBA" id="ARBA00012968"/>
    </source>
</evidence>
<dbReference type="SUPFAM" id="SSF53623">
    <property type="entry name" value="MurD-like peptide ligases, catalytic domain"/>
    <property type="match status" value="1"/>
</dbReference>
<dbReference type="RefSeq" id="WP_008518125.1">
    <property type="nucleotide sequence ID" value="NZ_ACJM01000015.1"/>
</dbReference>
<evidence type="ECO:0000256" key="12">
    <source>
        <dbReference type="ARBA" id="ARBA00048094"/>
    </source>
</evidence>
<evidence type="ECO:0000256" key="4">
    <source>
        <dbReference type="ARBA" id="ARBA00011738"/>
    </source>
</evidence>
<evidence type="ECO:0000256" key="10">
    <source>
        <dbReference type="ARBA" id="ARBA00022840"/>
    </source>
</evidence>
<evidence type="ECO:0000259" key="16">
    <source>
        <dbReference type="PROSITE" id="PS50975"/>
    </source>
</evidence>
<evidence type="ECO:0000313" key="17">
    <source>
        <dbReference type="EMBL" id="EEG76609.1"/>
    </source>
</evidence>
<evidence type="ECO:0000256" key="1">
    <source>
        <dbReference type="ARBA" id="ARBA00003184"/>
    </source>
</evidence>
<dbReference type="Gene3D" id="3.90.190.20">
    <property type="entry name" value="Mur ligase, C-terminal domain"/>
    <property type="match status" value="1"/>
</dbReference>
<dbReference type="GO" id="GO:0071160">
    <property type="term" value="F:cyanophycin synthetase activity (L-aspartate-adding)"/>
    <property type="evidence" value="ECO:0007669"/>
    <property type="project" value="UniProtKB-EC"/>
</dbReference>
<evidence type="ECO:0000256" key="13">
    <source>
        <dbReference type="ARBA" id="ARBA00048425"/>
    </source>
</evidence>